<dbReference type="AlphaFoldDB" id="A0A1Q2LG10"/>
<sequence length="188" mass="21324">MLELQTLTELLKEKMGNSRTLSENLIKQVIIQSANDLISEFKQNVCIHTETLDTDKAIKIKNIAYIYQAKFNNSVISLQRLSSAIHDNATKLIVLDTQSVRLEPFSTGALEILGSFYIDNDAEDIPLSHLFLRALLQGATLSLFIMLDKPIEHIKNAKALFTDLKDELRTQLNRAQEKQSLLTKNIRI</sequence>
<reference evidence="2 3" key="1">
    <citation type="submission" date="2017-02" db="EMBL/GenBank/DDBJ databases">
        <title>Whole genome sequencing of Helicobacter bilis strain AAQJH.</title>
        <authorList>
            <person name="Conlan S."/>
            <person name="Thomas P.J."/>
            <person name="Mullikin J."/>
            <person name="Palmore T.N."/>
            <person name="Frank K.M."/>
            <person name="Segre J.A."/>
        </authorList>
    </citation>
    <scope>NUCLEOTIDE SEQUENCE [LARGE SCALE GENOMIC DNA]</scope>
    <source>
        <strain evidence="2 3">AAQJH</strain>
    </source>
</reference>
<evidence type="ECO:0000313" key="2">
    <source>
        <dbReference type="EMBL" id="AQQ59366.1"/>
    </source>
</evidence>
<gene>
    <name evidence="2" type="ORF">XJ32_03845</name>
</gene>
<organism evidence="2 3">
    <name type="scientific">Helicobacter bilis</name>
    <dbReference type="NCBI Taxonomy" id="37372"/>
    <lineage>
        <taxon>Bacteria</taxon>
        <taxon>Pseudomonadati</taxon>
        <taxon>Campylobacterota</taxon>
        <taxon>Epsilonproteobacteria</taxon>
        <taxon>Campylobacterales</taxon>
        <taxon>Helicobacteraceae</taxon>
        <taxon>Helicobacter</taxon>
    </lineage>
</organism>
<feature type="coiled-coil region" evidence="1">
    <location>
        <begin position="154"/>
        <end position="185"/>
    </location>
</feature>
<keyword evidence="1" id="KW-0175">Coiled coil</keyword>
<proteinExistence type="predicted"/>
<protein>
    <submittedName>
        <fullName evidence="2">Uncharacterized protein</fullName>
    </submittedName>
</protein>
<dbReference type="RefSeq" id="WP_077388414.1">
    <property type="nucleotide sequence ID" value="NZ_CP019645.1"/>
</dbReference>
<accession>A0A1Q2LG10</accession>
<name>A0A1Q2LG10_9HELI</name>
<dbReference type="EMBL" id="CP019645">
    <property type="protein sequence ID" value="AQQ59366.1"/>
    <property type="molecule type" value="Genomic_DNA"/>
</dbReference>
<evidence type="ECO:0000313" key="3">
    <source>
        <dbReference type="Proteomes" id="UP000188298"/>
    </source>
</evidence>
<evidence type="ECO:0000256" key="1">
    <source>
        <dbReference type="SAM" id="Coils"/>
    </source>
</evidence>
<dbReference type="Proteomes" id="UP000188298">
    <property type="component" value="Chromosome"/>
</dbReference>
<dbReference type="KEGG" id="hbl:XJ32_03845"/>